<dbReference type="InterPro" id="IPR005790">
    <property type="entry name" value="DNA_polIII_delta"/>
</dbReference>
<dbReference type="NCBIfam" id="TIGR01128">
    <property type="entry name" value="holA"/>
    <property type="match status" value="1"/>
</dbReference>
<comment type="similarity">
    <text evidence="7">Belongs to the DNA polymerase HolA subunit family.</text>
</comment>
<dbReference type="SUPFAM" id="SSF48019">
    <property type="entry name" value="post-AAA+ oligomerization domain-like"/>
    <property type="match status" value="1"/>
</dbReference>
<gene>
    <name evidence="11" type="primary">holA</name>
    <name evidence="11" type="ORF">ACJDT4_12265</name>
</gene>
<comment type="catalytic activity">
    <reaction evidence="8">
        <text>DNA(n) + a 2'-deoxyribonucleoside 5'-triphosphate = DNA(n+1) + diphosphate</text>
        <dbReference type="Rhea" id="RHEA:22508"/>
        <dbReference type="Rhea" id="RHEA-COMP:17339"/>
        <dbReference type="Rhea" id="RHEA-COMP:17340"/>
        <dbReference type="ChEBI" id="CHEBI:33019"/>
        <dbReference type="ChEBI" id="CHEBI:61560"/>
        <dbReference type="ChEBI" id="CHEBI:173112"/>
        <dbReference type="EC" id="2.7.7.7"/>
    </reaction>
</comment>
<evidence type="ECO:0000256" key="3">
    <source>
        <dbReference type="ARBA" id="ARBA00022679"/>
    </source>
</evidence>
<keyword evidence="6" id="KW-0239">DNA-directed DNA polymerase</keyword>
<evidence type="ECO:0000256" key="4">
    <source>
        <dbReference type="ARBA" id="ARBA00022695"/>
    </source>
</evidence>
<sequence length="344" mass="39996">MVNYLELDDEIKKGKFKNSYIMFGFNEQLIKDYIKKITNKLVNNDFISLNYDVFDGSTVDFDSIYNALETVPFMSEKRVVVVYRANFLGDNSKNFNKNGEDILKRLEDYITKIPEQSIFIMYYVFDNPREKITKKIRSFEKKACIVEFSKLKGLGLQKKAKEIFESKGKSIGKAELSFFCSKVDDNIDIIINEAEKLCCYAEDRDITHDDIELLCHPKESNDIFNLVDFISQSKPEKAIEILNEIMFKGEKASVILYMIERQFRIMLNLRIGMEKGKSKEALSKELRLNIYICDKMMNQCKNFSVNKLVKAIDLCLSTEKELKSLSGEAKFKMELLIINIAILR</sequence>
<keyword evidence="5" id="KW-0235">DNA replication</keyword>
<evidence type="ECO:0000256" key="6">
    <source>
        <dbReference type="ARBA" id="ARBA00022932"/>
    </source>
</evidence>
<dbReference type="Pfam" id="PF21694">
    <property type="entry name" value="DNA_pol3_delta_C"/>
    <property type="match status" value="1"/>
</dbReference>
<name>A0ABW8TG81_9CLOT</name>
<dbReference type="RefSeq" id="WP_406787855.1">
    <property type="nucleotide sequence ID" value="NZ_JBJIAA010000009.1"/>
</dbReference>
<evidence type="ECO:0000313" key="12">
    <source>
        <dbReference type="Proteomes" id="UP001623592"/>
    </source>
</evidence>
<keyword evidence="4 11" id="KW-0548">Nucleotidyltransferase</keyword>
<accession>A0ABW8TG81</accession>
<dbReference type="PANTHER" id="PTHR34388:SF1">
    <property type="entry name" value="DNA POLYMERASE III SUBUNIT DELTA"/>
    <property type="match status" value="1"/>
</dbReference>
<feature type="domain" description="DNA polymerase III delta subunit-like C-terminal" evidence="10">
    <location>
        <begin position="221"/>
        <end position="339"/>
    </location>
</feature>
<dbReference type="Gene3D" id="1.10.8.60">
    <property type="match status" value="1"/>
</dbReference>
<evidence type="ECO:0000256" key="8">
    <source>
        <dbReference type="ARBA" id="ARBA00049244"/>
    </source>
</evidence>
<dbReference type="InterPro" id="IPR048466">
    <property type="entry name" value="DNA_pol3_delta-like_C"/>
</dbReference>
<dbReference type="PANTHER" id="PTHR34388">
    <property type="entry name" value="DNA POLYMERASE III SUBUNIT DELTA"/>
    <property type="match status" value="1"/>
</dbReference>
<comment type="caution">
    <text evidence="11">The sequence shown here is derived from an EMBL/GenBank/DDBJ whole genome shotgun (WGS) entry which is preliminary data.</text>
</comment>
<dbReference type="Gene3D" id="1.20.272.10">
    <property type="match status" value="1"/>
</dbReference>
<dbReference type="SUPFAM" id="SSF52540">
    <property type="entry name" value="P-loop containing nucleoside triphosphate hydrolases"/>
    <property type="match status" value="1"/>
</dbReference>
<organism evidence="11 12">
    <name type="scientific">Clostridium neuense</name>
    <dbReference type="NCBI Taxonomy" id="1728934"/>
    <lineage>
        <taxon>Bacteria</taxon>
        <taxon>Bacillati</taxon>
        <taxon>Bacillota</taxon>
        <taxon>Clostridia</taxon>
        <taxon>Eubacteriales</taxon>
        <taxon>Clostridiaceae</taxon>
        <taxon>Clostridium</taxon>
    </lineage>
</organism>
<keyword evidence="12" id="KW-1185">Reference proteome</keyword>
<evidence type="ECO:0000259" key="10">
    <source>
        <dbReference type="Pfam" id="PF21694"/>
    </source>
</evidence>
<feature type="domain" description="DNA polymerase III delta N-terminal" evidence="9">
    <location>
        <begin position="20"/>
        <end position="148"/>
    </location>
</feature>
<evidence type="ECO:0000313" key="11">
    <source>
        <dbReference type="EMBL" id="MFL0251201.1"/>
    </source>
</evidence>
<reference evidence="11 12" key="1">
    <citation type="submission" date="2024-11" db="EMBL/GenBank/DDBJ databases">
        <authorList>
            <person name="Heng Y.C."/>
            <person name="Lim A.C.H."/>
            <person name="Lee J.K.Y."/>
            <person name="Kittelmann S."/>
        </authorList>
    </citation>
    <scope>NUCLEOTIDE SEQUENCE [LARGE SCALE GENOMIC DNA]</scope>
    <source>
        <strain evidence="11 12">WILCCON 0114</strain>
    </source>
</reference>
<dbReference type="EMBL" id="JBJIAA010000009">
    <property type="protein sequence ID" value="MFL0251201.1"/>
    <property type="molecule type" value="Genomic_DNA"/>
</dbReference>
<dbReference type="InterPro" id="IPR010372">
    <property type="entry name" value="DNA_pol3_delta_N"/>
</dbReference>
<evidence type="ECO:0000256" key="7">
    <source>
        <dbReference type="ARBA" id="ARBA00034754"/>
    </source>
</evidence>
<evidence type="ECO:0000256" key="5">
    <source>
        <dbReference type="ARBA" id="ARBA00022705"/>
    </source>
</evidence>
<dbReference type="InterPro" id="IPR027417">
    <property type="entry name" value="P-loop_NTPase"/>
</dbReference>
<protein>
    <recommendedName>
        <fullName evidence="2">DNA polymerase III subunit delta</fullName>
        <ecNumber evidence="1">2.7.7.7</ecNumber>
    </recommendedName>
</protein>
<evidence type="ECO:0000256" key="1">
    <source>
        <dbReference type="ARBA" id="ARBA00012417"/>
    </source>
</evidence>
<dbReference type="Pfam" id="PF06144">
    <property type="entry name" value="DNA_pol3_delta"/>
    <property type="match status" value="1"/>
</dbReference>
<dbReference type="Gene3D" id="3.40.50.300">
    <property type="entry name" value="P-loop containing nucleotide triphosphate hydrolases"/>
    <property type="match status" value="1"/>
</dbReference>
<dbReference type="Proteomes" id="UP001623592">
    <property type="component" value="Unassembled WGS sequence"/>
</dbReference>
<dbReference type="GO" id="GO:0003887">
    <property type="term" value="F:DNA-directed DNA polymerase activity"/>
    <property type="evidence" value="ECO:0007669"/>
    <property type="project" value="UniProtKB-EC"/>
</dbReference>
<proteinExistence type="inferred from homology"/>
<evidence type="ECO:0000259" key="9">
    <source>
        <dbReference type="Pfam" id="PF06144"/>
    </source>
</evidence>
<evidence type="ECO:0000256" key="2">
    <source>
        <dbReference type="ARBA" id="ARBA00017703"/>
    </source>
</evidence>
<keyword evidence="3 11" id="KW-0808">Transferase</keyword>
<dbReference type="InterPro" id="IPR008921">
    <property type="entry name" value="DNA_pol3_clamp-load_cplx_C"/>
</dbReference>
<dbReference type="EC" id="2.7.7.7" evidence="1"/>